<dbReference type="InterPro" id="IPR034904">
    <property type="entry name" value="FSCA_dom_sf"/>
</dbReference>
<protein>
    <submittedName>
        <fullName evidence="3">Phenylacetate-CoA oxygenase, PaaJ subunit</fullName>
    </submittedName>
</protein>
<dbReference type="HOGENOM" id="CLU_082133_0_0_4"/>
<dbReference type="SUPFAM" id="SSF117916">
    <property type="entry name" value="Fe-S cluster assembly (FSCA) domain-like"/>
    <property type="match status" value="1"/>
</dbReference>
<accession>E1TBX0</accession>
<dbReference type="EMBL" id="CP002217">
    <property type="protein sequence ID" value="ADN59209.1"/>
    <property type="molecule type" value="Genomic_DNA"/>
</dbReference>
<dbReference type="InterPro" id="IPR052339">
    <property type="entry name" value="Fe-S_Maturation_MIP18"/>
</dbReference>
<evidence type="ECO:0000259" key="2">
    <source>
        <dbReference type="Pfam" id="PF23451"/>
    </source>
</evidence>
<dbReference type="InterPro" id="IPR002744">
    <property type="entry name" value="MIP18-like"/>
</dbReference>
<name>E1TBX0_BURSG</name>
<dbReference type="Pfam" id="PF01883">
    <property type="entry name" value="FeS_assembly_P"/>
    <property type="match status" value="1"/>
</dbReference>
<dbReference type="Pfam" id="PF23451">
    <property type="entry name" value="Zn_ribbon_PaaD"/>
    <property type="match status" value="1"/>
</dbReference>
<evidence type="ECO:0000313" key="3">
    <source>
        <dbReference type="EMBL" id="ADN59209.1"/>
    </source>
</evidence>
<proteinExistence type="predicted"/>
<feature type="domain" description="MIP18 family-like" evidence="1">
    <location>
        <begin position="32"/>
        <end position="93"/>
    </location>
</feature>
<dbReference type="AlphaFoldDB" id="E1TBX0"/>
<dbReference type="PANTHER" id="PTHR42831">
    <property type="entry name" value="FE-S PROTEIN MATURATION AUXILIARY FACTOR YITW"/>
    <property type="match status" value="1"/>
</dbReference>
<dbReference type="STRING" id="640512.BC1003_3262"/>
<organism evidence="3">
    <name type="scientific">Burkholderia sp. (strain CCGE1003)</name>
    <dbReference type="NCBI Taxonomy" id="640512"/>
    <lineage>
        <taxon>Bacteria</taxon>
        <taxon>Pseudomonadati</taxon>
        <taxon>Pseudomonadota</taxon>
        <taxon>Betaproteobacteria</taxon>
        <taxon>Burkholderiales</taxon>
        <taxon>Burkholderiaceae</taxon>
        <taxon>Burkholderia</taxon>
    </lineage>
</organism>
<dbReference type="KEGG" id="bgf:BC1003_3262"/>
<feature type="domain" description="PaaD zinc beta ribbon" evidence="2">
    <location>
        <begin position="159"/>
        <end position="198"/>
    </location>
</feature>
<reference evidence="3" key="1">
    <citation type="submission" date="2010-09" db="EMBL/GenBank/DDBJ databases">
        <title>Complete sequence of chromosome1 of Burkholderia sp. CCGE1003.</title>
        <authorList>
            <consortium name="US DOE Joint Genome Institute"/>
            <person name="Lucas S."/>
            <person name="Copeland A."/>
            <person name="Lapidus A."/>
            <person name="Cheng J.-F."/>
            <person name="Bruce D."/>
            <person name="Goodwin L."/>
            <person name="Pitluck S."/>
            <person name="Daligault H."/>
            <person name="Davenport K."/>
            <person name="Detter J.C."/>
            <person name="Han C."/>
            <person name="Tapia R."/>
            <person name="Land M."/>
            <person name="Hauser L."/>
            <person name="Jeffries C."/>
            <person name="Kyrpides N."/>
            <person name="Ivanova N."/>
            <person name="Ovchinnikova G."/>
            <person name="Martinez-Romero E."/>
            <person name="Rogel M.A."/>
            <person name="Auchtung J."/>
            <person name="Tiedje J.M."/>
            <person name="Woyke T."/>
        </authorList>
    </citation>
    <scope>NUCLEOTIDE SEQUENCE</scope>
    <source>
        <strain evidence="3">CCGE1003</strain>
    </source>
</reference>
<sequence>MTAATAPGNYAEPTMTISTAPFAADADSTLERAWAVLEAVPDPEIPVVSIRELGILRDVRRAEDGTLEVVITPTYSGCPAMSQIAEDVGHALDVAGLAPYRIATVLAPAWTTDWMTEEAREKLRAYGIAPPTGNCGSASEHASGRQQKVLRFMPRALPAPSCPRCGSARTERLAQFGSTACKALYRCLDCREPFDYFKPY</sequence>
<gene>
    <name evidence="3" type="ordered locus">BC1003_3262</name>
</gene>
<dbReference type="Gene3D" id="3.30.300.130">
    <property type="entry name" value="Fe-S cluster assembly (FSCA)"/>
    <property type="match status" value="1"/>
</dbReference>
<evidence type="ECO:0000259" key="1">
    <source>
        <dbReference type="Pfam" id="PF01883"/>
    </source>
</evidence>
<dbReference type="PANTHER" id="PTHR42831:SF3">
    <property type="entry name" value="1,2-PHENYLACETYL-COA EPOXIDASE, SUBUNIT D-RELATED"/>
    <property type="match status" value="1"/>
</dbReference>
<dbReference type="InterPro" id="IPR011883">
    <property type="entry name" value="PaaD-like"/>
</dbReference>
<dbReference type="eggNOG" id="COG2151">
    <property type="taxonomic scope" value="Bacteria"/>
</dbReference>
<dbReference type="InterPro" id="IPR056572">
    <property type="entry name" value="Zn_ribbon_PaaD"/>
</dbReference>
<dbReference type="NCBIfam" id="TIGR02159">
    <property type="entry name" value="PA_CoA_Oxy4"/>
    <property type="match status" value="1"/>
</dbReference>